<dbReference type="SUPFAM" id="SSF51430">
    <property type="entry name" value="NAD(P)-linked oxidoreductase"/>
    <property type="match status" value="1"/>
</dbReference>
<dbReference type="PANTHER" id="PTHR11732">
    <property type="entry name" value="ALDO/KETO REDUCTASE"/>
    <property type="match status" value="1"/>
</dbReference>
<evidence type="ECO:0000259" key="2">
    <source>
        <dbReference type="Pfam" id="PF00248"/>
    </source>
</evidence>
<dbReference type="InterPro" id="IPR020471">
    <property type="entry name" value="AKR"/>
</dbReference>
<feature type="compositionally biased region" description="Basic and acidic residues" evidence="1">
    <location>
        <begin position="19"/>
        <end position="34"/>
    </location>
</feature>
<dbReference type="KEGG" id="mng:MNEG_0815"/>
<dbReference type="PROSITE" id="PS00062">
    <property type="entry name" value="ALDOKETO_REDUCTASE_2"/>
    <property type="match status" value="1"/>
</dbReference>
<dbReference type="InterPro" id="IPR036812">
    <property type="entry name" value="NAD(P)_OxRdtase_dom_sf"/>
</dbReference>
<protein>
    <submittedName>
        <fullName evidence="3">Aldo-keto reductase, putative</fullName>
        <ecNumber evidence="3">1.1.1.21</ecNumber>
    </submittedName>
</protein>
<sequence>MVEVKDFRGAGEPSSAEAAKIEAQRAADEKARADGAARGAAHHYRLGELCPTAQLNTGHRIPLVGLGTWKSQKGEVHDAVVEALRAGYRHIDAAAVYGNEQEVRVAPCLHVRRPPVMRLSKRVWVGEALSQVLSEGVISRDQIFVTSKLWNSDHHRVRDACLKTLSDLQGLIWGVTWVPTCNITTKGPRPHSGRSGPEVSPPLSETWAALEALVSEGKVRSIGMSNFSPKKVEAILAGAKITPAVLQVEAHPYWRNDKLFNWASSKGIHVTAYSPLGSPDSAAIMKRSADAPSPLKDPVVQRVAEKLGCSPAQVLIRWGVQRGTSVLPKSVNSERIRANLDAASLVIQPEDFQALSTIEPQTRMVPGTFLVDAQNGPYKSLSELWDE</sequence>
<organism evidence="3 4">
    <name type="scientific">Monoraphidium neglectum</name>
    <dbReference type="NCBI Taxonomy" id="145388"/>
    <lineage>
        <taxon>Eukaryota</taxon>
        <taxon>Viridiplantae</taxon>
        <taxon>Chlorophyta</taxon>
        <taxon>core chlorophytes</taxon>
        <taxon>Chlorophyceae</taxon>
        <taxon>CS clade</taxon>
        <taxon>Sphaeropleales</taxon>
        <taxon>Selenastraceae</taxon>
        <taxon>Monoraphidium</taxon>
    </lineage>
</organism>
<dbReference type="GeneID" id="25726933"/>
<dbReference type="PROSITE" id="PS00063">
    <property type="entry name" value="ALDOKETO_REDUCTASE_3"/>
    <property type="match status" value="1"/>
</dbReference>
<evidence type="ECO:0000256" key="1">
    <source>
        <dbReference type="SAM" id="MobiDB-lite"/>
    </source>
</evidence>
<dbReference type="PRINTS" id="PR00069">
    <property type="entry name" value="ALDKETRDTASE"/>
</dbReference>
<reference evidence="3 4" key="1">
    <citation type="journal article" date="2013" name="BMC Genomics">
        <title>Reconstruction of the lipid metabolism for the microalga Monoraphidium neglectum from its genome sequence reveals characteristics suitable for biofuel production.</title>
        <authorList>
            <person name="Bogen C."/>
            <person name="Al-Dilaimi A."/>
            <person name="Albersmeier A."/>
            <person name="Wichmann J."/>
            <person name="Grundmann M."/>
            <person name="Rupp O."/>
            <person name="Lauersen K.J."/>
            <person name="Blifernez-Klassen O."/>
            <person name="Kalinowski J."/>
            <person name="Goesmann A."/>
            <person name="Mussgnug J.H."/>
            <person name="Kruse O."/>
        </authorList>
    </citation>
    <scope>NUCLEOTIDE SEQUENCE [LARGE SCALE GENOMIC DNA]</scope>
    <source>
        <strain evidence="3 4">SAG 48.87</strain>
    </source>
</reference>
<feature type="domain" description="NADP-dependent oxidoreductase" evidence="2">
    <location>
        <begin position="65"/>
        <end position="357"/>
    </location>
</feature>
<dbReference type="GO" id="GO:0016491">
    <property type="term" value="F:oxidoreductase activity"/>
    <property type="evidence" value="ECO:0007669"/>
    <property type="project" value="UniProtKB-KW"/>
</dbReference>
<feature type="region of interest" description="Disordered" evidence="1">
    <location>
        <begin position="1"/>
        <end position="34"/>
    </location>
</feature>
<dbReference type="STRING" id="145388.A0A0D2NS92"/>
<proteinExistence type="predicted"/>
<dbReference type="Pfam" id="PF00248">
    <property type="entry name" value="Aldo_ket_red"/>
    <property type="match status" value="1"/>
</dbReference>
<keyword evidence="4" id="KW-1185">Reference proteome</keyword>
<dbReference type="Proteomes" id="UP000054498">
    <property type="component" value="Unassembled WGS sequence"/>
</dbReference>
<dbReference type="InterPro" id="IPR018170">
    <property type="entry name" value="Aldo/ket_reductase_CS"/>
</dbReference>
<accession>A0A0D2NS92</accession>
<dbReference type="EMBL" id="KK100291">
    <property type="protein sequence ID" value="KIZ07131.1"/>
    <property type="molecule type" value="Genomic_DNA"/>
</dbReference>
<name>A0A0D2NS92_9CHLO</name>
<gene>
    <name evidence="3" type="ORF">MNEG_0815</name>
</gene>
<dbReference type="RefSeq" id="XP_013906150.1">
    <property type="nucleotide sequence ID" value="XM_014050696.1"/>
</dbReference>
<dbReference type="OrthoDB" id="416253at2759"/>
<evidence type="ECO:0000313" key="3">
    <source>
        <dbReference type="EMBL" id="KIZ07131.1"/>
    </source>
</evidence>
<evidence type="ECO:0000313" key="4">
    <source>
        <dbReference type="Proteomes" id="UP000054498"/>
    </source>
</evidence>
<keyword evidence="3" id="KW-0560">Oxidoreductase</keyword>
<dbReference type="InterPro" id="IPR023210">
    <property type="entry name" value="NADP_OxRdtase_dom"/>
</dbReference>
<dbReference type="Gene3D" id="3.20.20.100">
    <property type="entry name" value="NADP-dependent oxidoreductase domain"/>
    <property type="match status" value="1"/>
</dbReference>
<dbReference type="AlphaFoldDB" id="A0A0D2NS92"/>
<dbReference type="EC" id="1.1.1.21" evidence="3"/>